<proteinExistence type="predicted"/>
<name>A0ACB6ZPB8_THEGA</name>
<reference evidence="1" key="1">
    <citation type="submission" date="2019-10" db="EMBL/GenBank/DDBJ databases">
        <authorList>
            <consortium name="DOE Joint Genome Institute"/>
            <person name="Kuo A."/>
            <person name="Miyauchi S."/>
            <person name="Kiss E."/>
            <person name="Drula E."/>
            <person name="Kohler A."/>
            <person name="Sanchez-Garcia M."/>
            <person name="Andreopoulos B."/>
            <person name="Barry K.W."/>
            <person name="Bonito G."/>
            <person name="Buee M."/>
            <person name="Carver A."/>
            <person name="Chen C."/>
            <person name="Cichocki N."/>
            <person name="Clum A."/>
            <person name="Culley D."/>
            <person name="Crous P.W."/>
            <person name="Fauchery L."/>
            <person name="Girlanda M."/>
            <person name="Hayes R."/>
            <person name="Keri Z."/>
            <person name="Labutti K."/>
            <person name="Lipzen A."/>
            <person name="Lombard V."/>
            <person name="Magnuson J."/>
            <person name="Maillard F."/>
            <person name="Morin E."/>
            <person name="Murat C."/>
            <person name="Nolan M."/>
            <person name="Ohm R."/>
            <person name="Pangilinan J."/>
            <person name="Pereira M."/>
            <person name="Perotto S."/>
            <person name="Peter M."/>
            <person name="Riley R."/>
            <person name="Sitrit Y."/>
            <person name="Stielow B."/>
            <person name="Szollosi G."/>
            <person name="Zifcakova L."/>
            <person name="Stursova M."/>
            <person name="Spatafora J.W."/>
            <person name="Tedersoo L."/>
            <person name="Vaario L.-M."/>
            <person name="Yamada A."/>
            <person name="Yan M."/>
            <person name="Wang P."/>
            <person name="Xu J."/>
            <person name="Bruns T."/>
            <person name="Baldrian P."/>
            <person name="Vilgalys R."/>
            <person name="Henrissat B."/>
            <person name="Grigoriev I.V."/>
            <person name="Hibbett D."/>
            <person name="Nagy L.G."/>
            <person name="Martin F.M."/>
        </authorList>
    </citation>
    <scope>NUCLEOTIDE SEQUENCE</scope>
    <source>
        <strain evidence="1">P2</strain>
    </source>
</reference>
<comment type="caution">
    <text evidence="1">The sequence shown here is derived from an EMBL/GenBank/DDBJ whole genome shotgun (WGS) entry which is preliminary data.</text>
</comment>
<evidence type="ECO:0000313" key="2">
    <source>
        <dbReference type="Proteomes" id="UP000886501"/>
    </source>
</evidence>
<evidence type="ECO:0000313" key="1">
    <source>
        <dbReference type="EMBL" id="KAF9651255.1"/>
    </source>
</evidence>
<sequence>MKLDHLLLARACPEPQIVCQEPPPCNCAPNESCVQTLRTCTQCETFQCISNPQQSSPSSSGISKGALAGAIVGTLLFVVAIGVLVWWYRRRLLARARRQAPPAPQVGDAPARAEDVLNRPDPNEKPDALAVASNNPNTAAVRVQSTLTYGSYDTNVVMGQAICSPAPSQVASVVHNPFDDTQSIQTTGTHGSNVIQIALVPPVDPTSTISNPPSSPNRPERSPDLNLEHLSVSQSDLHSDTSTDNLTEPNRRHSYLTTASYGSDFLNEVPMIITPVRGQVRQVLGVVKAEVIQAPLSSGQQSSLRPSTNSRPPVRSPLANTSFGPADILKEEEQEVTVNGDPFTDEHTPHLPSAISSTFGVDGSNASTVSNWTPSAPSQPWNDRPTSVNTQEGSIIADIGSATRVNVGLITPMATPMTIDTPMSLHRMASARLVTPINGNKTVGALEQQQQHAFTRFQESYRDSSGSVLSAASAGEDSILESFPFVPPSPISGIPTRSPRSPIDVNQPPSKSEEQKTADTVLPPPPDRKMLGMSTGSQISTLSAGLGSFPFQIESSEPRDSTSSNLTQNLPGKQRASLDTLALTADLSSYPLGFDKELQDNYPLRKM</sequence>
<reference evidence="1" key="2">
    <citation type="journal article" date="2020" name="Nat. Commun.">
        <title>Large-scale genome sequencing of mycorrhizal fungi provides insights into the early evolution of symbiotic traits.</title>
        <authorList>
            <person name="Miyauchi S."/>
            <person name="Kiss E."/>
            <person name="Kuo A."/>
            <person name="Drula E."/>
            <person name="Kohler A."/>
            <person name="Sanchez-Garcia M."/>
            <person name="Morin E."/>
            <person name="Andreopoulos B."/>
            <person name="Barry K.W."/>
            <person name="Bonito G."/>
            <person name="Buee M."/>
            <person name="Carver A."/>
            <person name="Chen C."/>
            <person name="Cichocki N."/>
            <person name="Clum A."/>
            <person name="Culley D."/>
            <person name="Crous P.W."/>
            <person name="Fauchery L."/>
            <person name="Girlanda M."/>
            <person name="Hayes R.D."/>
            <person name="Keri Z."/>
            <person name="LaButti K."/>
            <person name="Lipzen A."/>
            <person name="Lombard V."/>
            <person name="Magnuson J."/>
            <person name="Maillard F."/>
            <person name="Murat C."/>
            <person name="Nolan M."/>
            <person name="Ohm R.A."/>
            <person name="Pangilinan J."/>
            <person name="Pereira M.F."/>
            <person name="Perotto S."/>
            <person name="Peter M."/>
            <person name="Pfister S."/>
            <person name="Riley R."/>
            <person name="Sitrit Y."/>
            <person name="Stielow J.B."/>
            <person name="Szollosi G."/>
            <person name="Zifcakova L."/>
            <person name="Stursova M."/>
            <person name="Spatafora J.W."/>
            <person name="Tedersoo L."/>
            <person name="Vaario L.M."/>
            <person name="Yamada A."/>
            <person name="Yan M."/>
            <person name="Wang P."/>
            <person name="Xu J."/>
            <person name="Bruns T."/>
            <person name="Baldrian P."/>
            <person name="Vilgalys R."/>
            <person name="Dunand C."/>
            <person name="Henrissat B."/>
            <person name="Grigoriev I.V."/>
            <person name="Hibbett D."/>
            <person name="Nagy L.G."/>
            <person name="Martin F.M."/>
        </authorList>
    </citation>
    <scope>NUCLEOTIDE SEQUENCE</scope>
    <source>
        <strain evidence="1">P2</strain>
    </source>
</reference>
<organism evidence="1 2">
    <name type="scientific">Thelephora ganbajun</name>
    <name type="common">Ganba fungus</name>
    <dbReference type="NCBI Taxonomy" id="370292"/>
    <lineage>
        <taxon>Eukaryota</taxon>
        <taxon>Fungi</taxon>
        <taxon>Dikarya</taxon>
        <taxon>Basidiomycota</taxon>
        <taxon>Agaricomycotina</taxon>
        <taxon>Agaricomycetes</taxon>
        <taxon>Thelephorales</taxon>
        <taxon>Thelephoraceae</taxon>
        <taxon>Thelephora</taxon>
    </lineage>
</organism>
<keyword evidence="2" id="KW-1185">Reference proteome</keyword>
<dbReference type="EMBL" id="MU117977">
    <property type="protein sequence ID" value="KAF9651255.1"/>
    <property type="molecule type" value="Genomic_DNA"/>
</dbReference>
<gene>
    <name evidence="1" type="ORF">BDM02DRAFT_3110983</name>
</gene>
<accession>A0ACB6ZPB8</accession>
<protein>
    <submittedName>
        <fullName evidence="1">Uncharacterized protein</fullName>
    </submittedName>
</protein>
<dbReference type="Proteomes" id="UP000886501">
    <property type="component" value="Unassembled WGS sequence"/>
</dbReference>